<evidence type="ECO:0000259" key="10">
    <source>
        <dbReference type="PROSITE" id="PS50929"/>
    </source>
</evidence>
<organism evidence="11 12">
    <name type="scientific">Ruminiclostridium hungatei</name>
    <name type="common">Clostridium hungatei</name>
    <dbReference type="NCBI Taxonomy" id="48256"/>
    <lineage>
        <taxon>Bacteria</taxon>
        <taxon>Bacillati</taxon>
        <taxon>Bacillota</taxon>
        <taxon>Clostridia</taxon>
        <taxon>Eubacteriales</taxon>
        <taxon>Oscillospiraceae</taxon>
        <taxon>Ruminiclostridium</taxon>
    </lineage>
</organism>
<evidence type="ECO:0000313" key="11">
    <source>
        <dbReference type="EMBL" id="OPX44105.1"/>
    </source>
</evidence>
<name>A0A1V4SKV1_RUMHU</name>
<evidence type="ECO:0000256" key="6">
    <source>
        <dbReference type="ARBA" id="ARBA00022989"/>
    </source>
</evidence>
<keyword evidence="4" id="KW-0547">Nucleotide-binding</keyword>
<evidence type="ECO:0000259" key="9">
    <source>
        <dbReference type="PROSITE" id="PS50893"/>
    </source>
</evidence>
<dbReference type="FunFam" id="3.40.50.300:FF:000287">
    <property type="entry name" value="Multidrug ABC transporter ATP-binding protein"/>
    <property type="match status" value="1"/>
</dbReference>
<feature type="transmembrane region" description="Helical" evidence="8">
    <location>
        <begin position="72"/>
        <end position="90"/>
    </location>
</feature>
<dbReference type="Pfam" id="PF00664">
    <property type="entry name" value="ABC_membrane"/>
    <property type="match status" value="1"/>
</dbReference>
<dbReference type="STRING" id="48256.CLHUN_19010"/>
<dbReference type="InterPro" id="IPR039421">
    <property type="entry name" value="Type_1_exporter"/>
</dbReference>
<feature type="transmembrane region" description="Helical" evidence="8">
    <location>
        <begin position="151"/>
        <end position="171"/>
    </location>
</feature>
<evidence type="ECO:0000256" key="1">
    <source>
        <dbReference type="ARBA" id="ARBA00004651"/>
    </source>
</evidence>
<keyword evidence="6 8" id="KW-1133">Transmembrane helix</keyword>
<gene>
    <name evidence="11" type="ORF">CLHUN_19010</name>
</gene>
<dbReference type="PANTHER" id="PTHR43394:SF1">
    <property type="entry name" value="ATP-BINDING CASSETTE SUB-FAMILY B MEMBER 10, MITOCHONDRIAL"/>
    <property type="match status" value="1"/>
</dbReference>
<dbReference type="InterPro" id="IPR036640">
    <property type="entry name" value="ABC1_TM_sf"/>
</dbReference>
<feature type="transmembrane region" description="Helical" evidence="8">
    <location>
        <begin position="257"/>
        <end position="279"/>
    </location>
</feature>
<dbReference type="CDD" id="cd18545">
    <property type="entry name" value="ABC_6TM_YknV_like"/>
    <property type="match status" value="1"/>
</dbReference>
<dbReference type="GO" id="GO:0015421">
    <property type="term" value="F:ABC-type oligopeptide transporter activity"/>
    <property type="evidence" value="ECO:0007669"/>
    <property type="project" value="TreeGrafter"/>
</dbReference>
<feature type="domain" description="ABC transmembrane type-1" evidence="10">
    <location>
        <begin position="36"/>
        <end position="316"/>
    </location>
</feature>
<dbReference type="OrthoDB" id="9762778at2"/>
<dbReference type="InterPro" id="IPR003439">
    <property type="entry name" value="ABC_transporter-like_ATP-bd"/>
</dbReference>
<comment type="subcellular location">
    <subcellularLocation>
        <location evidence="1">Cell membrane</location>
        <topology evidence="1">Multi-pass membrane protein</topology>
    </subcellularLocation>
</comment>
<dbReference type="SMART" id="SM00382">
    <property type="entry name" value="AAA"/>
    <property type="match status" value="1"/>
</dbReference>
<keyword evidence="3 8" id="KW-0812">Transmembrane</keyword>
<sequence length="594" mass="66776">MARNKYDIDEELVSVFRLKDLIRLLGYLKPYKLTMAVTVMLMLVASVANLLGPVLVQDAIDNRIPDGDVTGLVVLAGIFAATLVINAVCFKFRVRLMSTIGNNIVKKLREDIFYKLQELPFSYYDSRPHGKILVRVINYVNSLSDLLSNGFINFITDMFTLVCIVAFMLFINVKLTLISLLGLPPLIITIMFIKNIQRRNTQALSMKQSNLNAYIHESICGVKVTQSFAREKQNEGIFHELSTAYRKAWMKFIKSNFILWPIIDTISTGGVVLLYFAGIMWIQDISVGVLIAFVSYIWRFWLPITNMGNFYNAMINAMAYLERIFETIDEKPAIANKPGAAQMPQVKGRVEFKNVGFAYDVEEGNKILDNISFEFGPGSTVALVGPTGAGKSTVINLLSRFYDVQEGEVLIDGINLKDVTLNSIRRQMGVMLQDTFLFSGTVMSNIKYARPEATDEEAIQAAKTVCAHDFIINLKDGYDTEINERGTRLSIGERQLISFARALLADPRILILDEATSSIDTRTELALQNGLQRLLKGRTSFIIAHRLSTIKNADCIMYIDKGSIVERGTHEELLAAKGHYYKLYNSQFSVMKAV</sequence>
<dbReference type="EMBL" id="MZGX01000011">
    <property type="protein sequence ID" value="OPX44105.1"/>
    <property type="molecule type" value="Genomic_DNA"/>
</dbReference>
<evidence type="ECO:0000256" key="4">
    <source>
        <dbReference type="ARBA" id="ARBA00022741"/>
    </source>
</evidence>
<dbReference type="Proteomes" id="UP000191554">
    <property type="component" value="Unassembled WGS sequence"/>
</dbReference>
<dbReference type="InterPro" id="IPR011527">
    <property type="entry name" value="ABC1_TM_dom"/>
</dbReference>
<dbReference type="GO" id="GO:0016887">
    <property type="term" value="F:ATP hydrolysis activity"/>
    <property type="evidence" value="ECO:0007669"/>
    <property type="project" value="InterPro"/>
</dbReference>
<reference evidence="11 12" key="1">
    <citation type="submission" date="2017-03" db="EMBL/GenBank/DDBJ databases">
        <title>Genome sequence of Clostridium hungatei DSM 14427.</title>
        <authorList>
            <person name="Poehlein A."/>
            <person name="Daniel R."/>
        </authorList>
    </citation>
    <scope>NUCLEOTIDE SEQUENCE [LARGE SCALE GENOMIC DNA]</scope>
    <source>
        <strain evidence="11 12">DSM 14427</strain>
    </source>
</reference>
<evidence type="ECO:0000256" key="2">
    <source>
        <dbReference type="ARBA" id="ARBA00022448"/>
    </source>
</evidence>
<keyword evidence="5 11" id="KW-0067">ATP-binding</keyword>
<feature type="transmembrane region" description="Helical" evidence="8">
    <location>
        <begin position="33"/>
        <end position="52"/>
    </location>
</feature>
<feature type="transmembrane region" description="Helical" evidence="8">
    <location>
        <begin position="285"/>
        <end position="302"/>
    </location>
</feature>
<evidence type="ECO:0000256" key="8">
    <source>
        <dbReference type="SAM" id="Phobius"/>
    </source>
</evidence>
<dbReference type="PROSITE" id="PS50893">
    <property type="entry name" value="ABC_TRANSPORTER_2"/>
    <property type="match status" value="1"/>
</dbReference>
<proteinExistence type="predicted"/>
<dbReference type="PROSITE" id="PS50929">
    <property type="entry name" value="ABC_TM1F"/>
    <property type="match status" value="1"/>
</dbReference>
<protein>
    <submittedName>
        <fullName evidence="11">Putative ABC transporter ATP-binding protein</fullName>
    </submittedName>
</protein>
<evidence type="ECO:0000256" key="3">
    <source>
        <dbReference type="ARBA" id="ARBA00022692"/>
    </source>
</evidence>
<accession>A0A1V4SKV1</accession>
<dbReference type="RefSeq" id="WP_080064339.1">
    <property type="nucleotide sequence ID" value="NZ_MZGX01000011.1"/>
</dbReference>
<keyword evidence="2" id="KW-0813">Transport</keyword>
<feature type="transmembrane region" description="Helical" evidence="8">
    <location>
        <begin position="177"/>
        <end position="196"/>
    </location>
</feature>
<dbReference type="SUPFAM" id="SSF90123">
    <property type="entry name" value="ABC transporter transmembrane region"/>
    <property type="match status" value="1"/>
</dbReference>
<dbReference type="Gene3D" id="3.40.50.300">
    <property type="entry name" value="P-loop containing nucleotide triphosphate hydrolases"/>
    <property type="match status" value="1"/>
</dbReference>
<dbReference type="Pfam" id="PF00005">
    <property type="entry name" value="ABC_tran"/>
    <property type="match status" value="1"/>
</dbReference>
<dbReference type="InterPro" id="IPR027417">
    <property type="entry name" value="P-loop_NTPase"/>
</dbReference>
<keyword evidence="12" id="KW-1185">Reference proteome</keyword>
<dbReference type="PANTHER" id="PTHR43394">
    <property type="entry name" value="ATP-DEPENDENT PERMEASE MDL1, MITOCHONDRIAL"/>
    <property type="match status" value="1"/>
</dbReference>
<evidence type="ECO:0000256" key="7">
    <source>
        <dbReference type="ARBA" id="ARBA00023136"/>
    </source>
</evidence>
<dbReference type="Gene3D" id="1.20.1560.10">
    <property type="entry name" value="ABC transporter type 1, transmembrane domain"/>
    <property type="match status" value="1"/>
</dbReference>
<dbReference type="InterPro" id="IPR003593">
    <property type="entry name" value="AAA+_ATPase"/>
</dbReference>
<dbReference type="GO" id="GO:0005524">
    <property type="term" value="F:ATP binding"/>
    <property type="evidence" value="ECO:0007669"/>
    <property type="project" value="UniProtKB-KW"/>
</dbReference>
<keyword evidence="7 8" id="KW-0472">Membrane</keyword>
<comment type="caution">
    <text evidence="11">The sequence shown here is derived from an EMBL/GenBank/DDBJ whole genome shotgun (WGS) entry which is preliminary data.</text>
</comment>
<evidence type="ECO:0000313" key="12">
    <source>
        <dbReference type="Proteomes" id="UP000191554"/>
    </source>
</evidence>
<dbReference type="AlphaFoldDB" id="A0A1V4SKV1"/>
<evidence type="ECO:0000256" key="5">
    <source>
        <dbReference type="ARBA" id="ARBA00022840"/>
    </source>
</evidence>
<dbReference type="GO" id="GO:0005886">
    <property type="term" value="C:plasma membrane"/>
    <property type="evidence" value="ECO:0007669"/>
    <property type="project" value="UniProtKB-SubCell"/>
</dbReference>
<dbReference type="SUPFAM" id="SSF52540">
    <property type="entry name" value="P-loop containing nucleoside triphosphate hydrolases"/>
    <property type="match status" value="1"/>
</dbReference>
<feature type="domain" description="ABC transporter" evidence="9">
    <location>
        <begin position="350"/>
        <end position="586"/>
    </location>
</feature>